<dbReference type="Proteomes" id="UP000663440">
    <property type="component" value="Chromosome"/>
</dbReference>
<feature type="transmembrane region" description="Helical" evidence="1">
    <location>
        <begin position="129"/>
        <end position="147"/>
    </location>
</feature>
<feature type="transmembrane region" description="Helical" evidence="1">
    <location>
        <begin position="201"/>
        <end position="218"/>
    </location>
</feature>
<name>A0ABX7QCR2_9FLAO</name>
<evidence type="ECO:0000313" key="3">
    <source>
        <dbReference type="EMBL" id="QSW88834.1"/>
    </source>
</evidence>
<feature type="transmembrane region" description="Helical" evidence="1">
    <location>
        <begin position="36"/>
        <end position="57"/>
    </location>
</feature>
<evidence type="ECO:0000259" key="2">
    <source>
        <dbReference type="Pfam" id="PF02517"/>
    </source>
</evidence>
<keyword evidence="1" id="KW-1133">Transmembrane helix</keyword>
<evidence type="ECO:0000313" key="4">
    <source>
        <dbReference type="Proteomes" id="UP000663440"/>
    </source>
</evidence>
<dbReference type="Pfam" id="PF02517">
    <property type="entry name" value="Rce1-like"/>
    <property type="match status" value="1"/>
</dbReference>
<feature type="transmembrane region" description="Helical" evidence="1">
    <location>
        <begin position="69"/>
        <end position="89"/>
    </location>
</feature>
<evidence type="ECO:0000256" key="1">
    <source>
        <dbReference type="SAM" id="Phobius"/>
    </source>
</evidence>
<reference evidence="3 4" key="1">
    <citation type="submission" date="2021-03" db="EMBL/GenBank/DDBJ databases">
        <title>Flavobacterium kribbensis sp. nov, an endophytic bacteria, isolated from soybean.</title>
        <authorList>
            <person name="Lee J."/>
            <person name="Seo J."/>
        </authorList>
    </citation>
    <scope>NUCLEOTIDE SEQUENCE [LARGE SCALE GENOMIC DNA]</scope>
    <source>
        <strain evidence="3 4">BB8</strain>
    </source>
</reference>
<feature type="transmembrane region" description="Helical" evidence="1">
    <location>
        <begin position="153"/>
        <end position="170"/>
    </location>
</feature>
<keyword evidence="3" id="KW-0645">Protease</keyword>
<accession>A0ABX7QCR2</accession>
<keyword evidence="3" id="KW-0482">Metalloprotease</keyword>
<dbReference type="PANTHER" id="PTHR35797">
    <property type="entry name" value="PROTEASE-RELATED"/>
    <property type="match status" value="1"/>
</dbReference>
<gene>
    <name evidence="3" type="ORF">J0383_21670</name>
</gene>
<feature type="transmembrane region" description="Helical" evidence="1">
    <location>
        <begin position="101"/>
        <end position="122"/>
    </location>
</feature>
<dbReference type="InterPro" id="IPR003675">
    <property type="entry name" value="Rce1/LyrA-like_dom"/>
</dbReference>
<dbReference type="InterPro" id="IPR042150">
    <property type="entry name" value="MmRce1-like"/>
</dbReference>
<keyword evidence="3" id="KW-0378">Hydrolase</keyword>
<proteinExistence type="predicted"/>
<protein>
    <submittedName>
        <fullName evidence="3">CPBP family intramembrane metalloprotease</fullName>
    </submittedName>
</protein>
<dbReference type="GO" id="GO:0008237">
    <property type="term" value="F:metallopeptidase activity"/>
    <property type="evidence" value="ECO:0007669"/>
    <property type="project" value="UniProtKB-KW"/>
</dbReference>
<dbReference type="EMBL" id="CP071448">
    <property type="protein sequence ID" value="QSW88834.1"/>
    <property type="molecule type" value="Genomic_DNA"/>
</dbReference>
<feature type="transmembrane region" description="Helical" evidence="1">
    <location>
        <begin position="7"/>
        <end position="24"/>
    </location>
</feature>
<dbReference type="PANTHER" id="PTHR35797:SF1">
    <property type="entry name" value="PROTEASE"/>
    <property type="match status" value="1"/>
</dbReference>
<sequence>MTRKINFGAIAVYYVIAVICRYIAVKTDLLSGIENGYAQILLRGVGPALGAFAAIKLFSLSNPLSLKGIYKTAALPFLVYWILPAFLIAGTDYFMTGKFPILLMFTVLVYGLLEEIGWRGFLQEQLKSLPTFTSTVIIAILWFIWHVNIEMNTQYMVFLGIIFFGTWGIGKIYKKTGSLLAVAGVHSLNNFFRNGIHDREFILIVVLLAVWIGFVIMYDRKKKPSLTQETV</sequence>
<keyword evidence="4" id="KW-1185">Reference proteome</keyword>
<keyword evidence="1" id="KW-0812">Transmembrane</keyword>
<dbReference type="RefSeq" id="WP_207296033.1">
    <property type="nucleotide sequence ID" value="NZ_CP071448.1"/>
</dbReference>
<organism evidence="3 4">
    <name type="scientific">Flavobacterium endoglycinae</name>
    <dbReference type="NCBI Taxonomy" id="2816357"/>
    <lineage>
        <taxon>Bacteria</taxon>
        <taxon>Pseudomonadati</taxon>
        <taxon>Bacteroidota</taxon>
        <taxon>Flavobacteriia</taxon>
        <taxon>Flavobacteriales</taxon>
        <taxon>Flavobacteriaceae</taxon>
        <taxon>Flavobacterium</taxon>
    </lineage>
</organism>
<keyword evidence="1" id="KW-0472">Membrane</keyword>
<feature type="domain" description="CAAX prenyl protease 2/Lysostaphin resistance protein A-like" evidence="2">
    <location>
        <begin position="99"/>
        <end position="192"/>
    </location>
</feature>